<dbReference type="EMBL" id="SPHZ02000012">
    <property type="protein sequence ID" value="KAF0889973.1"/>
    <property type="molecule type" value="Genomic_DNA"/>
</dbReference>
<feature type="domain" description="Cyclin-like" evidence="7">
    <location>
        <begin position="183"/>
        <end position="268"/>
    </location>
</feature>
<keyword evidence="2 5" id="KW-0195">Cyclin</keyword>
<dbReference type="GO" id="GO:0006357">
    <property type="term" value="P:regulation of transcription by RNA polymerase II"/>
    <property type="evidence" value="ECO:0007669"/>
    <property type="project" value="InterPro"/>
</dbReference>
<reference evidence="8 9" key="1">
    <citation type="submission" date="2019-11" db="EMBL/GenBank/DDBJ databases">
        <title>Whole genome sequence of Oryza granulata.</title>
        <authorList>
            <person name="Li W."/>
        </authorList>
    </citation>
    <scope>NUCLEOTIDE SEQUENCE [LARGE SCALE GENOMIC DNA]</scope>
    <source>
        <strain evidence="9">cv. Menghai</strain>
        <tissue evidence="8">Leaf</tissue>
    </source>
</reference>
<evidence type="ECO:0000256" key="4">
    <source>
        <dbReference type="ARBA" id="ARBA00061204"/>
    </source>
</evidence>
<feature type="compositionally biased region" description="Basic and acidic residues" evidence="6">
    <location>
        <begin position="512"/>
        <end position="547"/>
    </location>
</feature>
<dbReference type="SUPFAM" id="SSF47954">
    <property type="entry name" value="Cyclin-like"/>
    <property type="match status" value="2"/>
</dbReference>
<dbReference type="EMBL" id="SPHZ02000012">
    <property type="protein sequence ID" value="KAF0889972.1"/>
    <property type="molecule type" value="Genomic_DNA"/>
</dbReference>
<protein>
    <recommendedName>
        <fullName evidence="7">Cyclin-like domain-containing protein</fullName>
    </recommendedName>
</protein>
<evidence type="ECO:0000256" key="5">
    <source>
        <dbReference type="RuleBase" id="RU000383"/>
    </source>
</evidence>
<dbReference type="InterPro" id="IPR013763">
    <property type="entry name" value="Cyclin-like_dom"/>
</dbReference>
<evidence type="ECO:0000256" key="3">
    <source>
        <dbReference type="ARBA" id="ARBA00023306"/>
    </source>
</evidence>
<name>A0A6G1BQ75_9ORYZ</name>
<dbReference type="InterPro" id="IPR043198">
    <property type="entry name" value="Cyclin/Ssn8"/>
</dbReference>
<gene>
    <name evidence="8" type="ORF">E2562_034428</name>
</gene>
<feature type="region of interest" description="Disordered" evidence="6">
    <location>
        <begin position="459"/>
        <end position="547"/>
    </location>
</feature>
<dbReference type="OrthoDB" id="10264655at2759"/>
<organism evidence="8 9">
    <name type="scientific">Oryza meyeriana var. granulata</name>
    <dbReference type="NCBI Taxonomy" id="110450"/>
    <lineage>
        <taxon>Eukaryota</taxon>
        <taxon>Viridiplantae</taxon>
        <taxon>Streptophyta</taxon>
        <taxon>Embryophyta</taxon>
        <taxon>Tracheophyta</taxon>
        <taxon>Spermatophyta</taxon>
        <taxon>Magnoliopsida</taxon>
        <taxon>Liliopsida</taxon>
        <taxon>Poales</taxon>
        <taxon>Poaceae</taxon>
        <taxon>BOP clade</taxon>
        <taxon>Oryzoideae</taxon>
        <taxon>Oryzeae</taxon>
        <taxon>Oryzinae</taxon>
        <taxon>Oryza</taxon>
        <taxon>Oryza meyeriana</taxon>
    </lineage>
</organism>
<dbReference type="Proteomes" id="UP000479710">
    <property type="component" value="Unassembled WGS sequence"/>
</dbReference>
<dbReference type="EMBL" id="SPHZ02000012">
    <property type="protein sequence ID" value="KAF0889974.1"/>
    <property type="molecule type" value="Genomic_DNA"/>
</dbReference>
<feature type="domain" description="Cyclin-like" evidence="7">
    <location>
        <begin position="68"/>
        <end position="170"/>
    </location>
</feature>
<keyword evidence="9" id="KW-1185">Reference proteome</keyword>
<dbReference type="FunFam" id="1.10.472.10:FF:000028">
    <property type="entry name" value="Cyclin-T1-5 like"/>
    <property type="match status" value="1"/>
</dbReference>
<evidence type="ECO:0000313" key="9">
    <source>
        <dbReference type="Proteomes" id="UP000479710"/>
    </source>
</evidence>
<dbReference type="CDD" id="cd20587">
    <property type="entry name" value="CYCLIN_AcCycT_rpt1"/>
    <property type="match status" value="1"/>
</dbReference>
<comment type="caution">
    <text evidence="8">The sequence shown here is derived from an EMBL/GenBank/DDBJ whole genome shotgun (WGS) entry which is preliminary data.</text>
</comment>
<evidence type="ECO:0000256" key="6">
    <source>
        <dbReference type="SAM" id="MobiDB-lite"/>
    </source>
</evidence>
<evidence type="ECO:0000313" key="8">
    <source>
        <dbReference type="EMBL" id="KAF0889972.1"/>
    </source>
</evidence>
<dbReference type="GO" id="GO:0051301">
    <property type="term" value="P:cell division"/>
    <property type="evidence" value="ECO:0007669"/>
    <property type="project" value="UniProtKB-KW"/>
</dbReference>
<dbReference type="Pfam" id="PF00134">
    <property type="entry name" value="Cyclin_N"/>
    <property type="match status" value="1"/>
</dbReference>
<feature type="compositionally biased region" description="Basic and acidic residues" evidence="6">
    <location>
        <begin position="459"/>
        <end position="473"/>
    </location>
</feature>
<dbReference type="InterPro" id="IPR036915">
    <property type="entry name" value="Cyclin-like_sf"/>
</dbReference>
<dbReference type="GO" id="GO:0016538">
    <property type="term" value="F:cyclin-dependent protein serine/threonine kinase regulator activity"/>
    <property type="evidence" value="ECO:0007669"/>
    <property type="project" value="InterPro"/>
</dbReference>
<keyword evidence="1" id="KW-0132">Cell division</keyword>
<dbReference type="Pfam" id="PF21797">
    <property type="entry name" value="CycT2-like_C"/>
    <property type="match status" value="1"/>
</dbReference>
<sequence length="547" mass="61770">MAMMPSDSSHHGIVENSPYRTTQGRNEETGELGASWYFSRKDIEENSPSRRDGIDLKKESYLRKSYCTFLQDLGMRLKVPQVTIATAIVFCHRFYLRQSHAKNDRRTIATVCMFLAGKVEETPRPLKDVILVSYEVIHKKDPAAGQRIKQREVYDQQKELILLGERVVLVTLGFDLNVHHPYKPLVEAIRKFKVAQNALAQVAWNFVNDGLRTSLCLQFKPHHIAAGAIFLAAKFLKVKLPSDGERVWWQEFDVTPRQLEEVSNQMLELYEQNRAAQAQPSHGNEAEGSSASVPNQRVSVKAQGSSEETPGPHQSKQSNSQHSTGAPSHHGVEHSNLEKQIGSQKMLQNDNGDHGSNKARSNQSGSRVDVGAKDSLHHDKQSLTENQNLPSHGNSSEIRDGNRNGNDGQNVTSLMVNKIDKDKVKAQMEKQRKLKGDVARKVDVIDDDDLERQLEHDIELAAEDNKIKQERKQNSSRVIKHREDNRNADQVAGNGHLSKQNMPETAQEAPMDDSKEQRNSHGSKHHEVHDIAHERGERDYKRPRPEG</sequence>
<evidence type="ECO:0000256" key="1">
    <source>
        <dbReference type="ARBA" id="ARBA00022618"/>
    </source>
</evidence>
<evidence type="ECO:0000259" key="7">
    <source>
        <dbReference type="SMART" id="SM00385"/>
    </source>
</evidence>
<dbReference type="SMART" id="SM00385">
    <property type="entry name" value="CYCLIN"/>
    <property type="match status" value="2"/>
</dbReference>
<accession>A0A6G1BQ75</accession>
<dbReference type="Gene3D" id="1.10.472.10">
    <property type="entry name" value="Cyclin-like"/>
    <property type="match status" value="2"/>
</dbReference>
<feature type="region of interest" description="Disordered" evidence="6">
    <location>
        <begin position="1"/>
        <end position="27"/>
    </location>
</feature>
<proteinExistence type="inferred from homology"/>
<dbReference type="PIRSF" id="PIRSF036580">
    <property type="entry name" value="Cyclin_L"/>
    <property type="match status" value="1"/>
</dbReference>
<feature type="region of interest" description="Disordered" evidence="6">
    <location>
        <begin position="273"/>
        <end position="334"/>
    </location>
</feature>
<dbReference type="PANTHER" id="PTHR10026">
    <property type="entry name" value="CYCLIN"/>
    <property type="match status" value="1"/>
</dbReference>
<dbReference type="CDD" id="cd20588">
    <property type="entry name" value="CYCLIN_AcCycT_rpt2"/>
    <property type="match status" value="1"/>
</dbReference>
<keyword evidence="3" id="KW-0131">Cell cycle</keyword>
<dbReference type="AlphaFoldDB" id="A0A6G1BQ75"/>
<feature type="region of interest" description="Disordered" evidence="6">
    <location>
        <begin position="346"/>
        <end position="411"/>
    </location>
</feature>
<comment type="similarity">
    <text evidence="4">Belongs to the cyclin family. Cyclin T subfamily.</text>
</comment>
<dbReference type="FunFam" id="1.10.472.10:FF:000026">
    <property type="entry name" value="Cyclin-T1-5 like"/>
    <property type="match status" value="1"/>
</dbReference>
<evidence type="ECO:0000256" key="2">
    <source>
        <dbReference type="ARBA" id="ARBA00023127"/>
    </source>
</evidence>
<feature type="compositionally biased region" description="Polar residues" evidence="6">
    <location>
        <begin position="383"/>
        <end position="396"/>
    </location>
</feature>
<feature type="compositionally biased region" description="Basic and acidic residues" evidence="6">
    <location>
        <begin position="370"/>
        <end position="382"/>
    </location>
</feature>
<feature type="compositionally biased region" description="Polar residues" evidence="6">
    <location>
        <begin position="274"/>
        <end position="326"/>
    </location>
</feature>
<dbReference type="InterPro" id="IPR006671">
    <property type="entry name" value="Cyclin_N"/>
</dbReference>